<protein>
    <submittedName>
        <fullName evidence="2">Uncharacterized protein</fullName>
    </submittedName>
</protein>
<dbReference type="Proteomes" id="UP000837801">
    <property type="component" value="Unassembled WGS sequence"/>
</dbReference>
<reference evidence="2" key="1">
    <citation type="submission" date="2022-03" db="EMBL/GenBank/DDBJ databases">
        <authorList>
            <person name="Legras J.-L."/>
            <person name="Devillers H."/>
            <person name="Grondin C."/>
        </authorList>
    </citation>
    <scope>NUCLEOTIDE SEQUENCE</scope>
    <source>
        <strain evidence="2">CLIB 1423</strain>
    </source>
</reference>
<proteinExistence type="predicted"/>
<dbReference type="AlphaFoldDB" id="A0A9P0W1E4"/>
<gene>
    <name evidence="2" type="ORF">CLIB1423_38S00606</name>
</gene>
<feature type="compositionally biased region" description="Low complexity" evidence="1">
    <location>
        <begin position="111"/>
        <end position="126"/>
    </location>
</feature>
<dbReference type="EMBL" id="CAKXYY010000038">
    <property type="protein sequence ID" value="CAH2355923.1"/>
    <property type="molecule type" value="Genomic_DNA"/>
</dbReference>
<keyword evidence="3" id="KW-1185">Reference proteome</keyword>
<accession>A0A9P0W1E4</accession>
<name>A0A9P0W1E4_9ASCO</name>
<feature type="compositionally biased region" description="Acidic residues" evidence="1">
    <location>
        <begin position="127"/>
        <end position="139"/>
    </location>
</feature>
<organism evidence="2 3">
    <name type="scientific">[Candida] railenensis</name>
    <dbReference type="NCBI Taxonomy" id="45579"/>
    <lineage>
        <taxon>Eukaryota</taxon>
        <taxon>Fungi</taxon>
        <taxon>Dikarya</taxon>
        <taxon>Ascomycota</taxon>
        <taxon>Saccharomycotina</taxon>
        <taxon>Pichiomycetes</taxon>
        <taxon>Debaryomycetaceae</taxon>
        <taxon>Kurtzmaniella</taxon>
    </lineage>
</organism>
<evidence type="ECO:0000313" key="2">
    <source>
        <dbReference type="EMBL" id="CAH2355923.1"/>
    </source>
</evidence>
<feature type="region of interest" description="Disordered" evidence="1">
    <location>
        <begin position="97"/>
        <end position="156"/>
    </location>
</feature>
<evidence type="ECO:0000256" key="1">
    <source>
        <dbReference type="SAM" id="MobiDB-lite"/>
    </source>
</evidence>
<evidence type="ECO:0000313" key="3">
    <source>
        <dbReference type="Proteomes" id="UP000837801"/>
    </source>
</evidence>
<comment type="caution">
    <text evidence="2">The sequence shown here is derived from an EMBL/GenBank/DDBJ whole genome shotgun (WGS) entry which is preliminary data.</text>
</comment>
<sequence length="259" mass="28811">MFESLRYKHDLARKVKSKIVRDVQDPKVRLVNLVTQSNMYGILVKNIVREQSVAKASRLQQDEMVVVSGRIQSLGNEGASSVFGGRIRQGFNEMYHSCTNSSSEEEDSENEYSSSEPDSTGNSDSCSDSDSDSNSDSDSDCQGYDSDEHENRLISSPSYVKSMGQYILTEYHSPAPPAWPIIESIEIISDGSYDVAYDSASDSDSDRDSDSGPEYAQPYWCIPVEIRNSSLPSTCGSHFLPVIFEEHESSEDSYILLED</sequence>